<evidence type="ECO:0000313" key="12">
    <source>
        <dbReference type="EMBL" id="KAA2239737.1"/>
    </source>
</evidence>
<dbReference type="InterPro" id="IPR023996">
    <property type="entry name" value="TonB-dep_OMP_SusC/RagA"/>
</dbReference>
<comment type="subcellular location">
    <subcellularLocation>
        <location evidence="1 8">Cell outer membrane</location>
        <topology evidence="1 8">Multi-pass membrane protein</topology>
    </subcellularLocation>
</comment>
<dbReference type="Gene3D" id="2.170.130.10">
    <property type="entry name" value="TonB-dependent receptor, plug domain"/>
    <property type="match status" value="1"/>
</dbReference>
<keyword evidence="3 8" id="KW-1134">Transmembrane beta strand</keyword>
<dbReference type="GO" id="GO:0009279">
    <property type="term" value="C:cell outer membrane"/>
    <property type="evidence" value="ECO:0007669"/>
    <property type="project" value="UniProtKB-SubCell"/>
</dbReference>
<dbReference type="InterPro" id="IPR008969">
    <property type="entry name" value="CarboxyPept-like_regulatory"/>
</dbReference>
<organism evidence="12 13">
    <name type="scientific">Chitinophaga agrisoli</name>
    <dbReference type="NCBI Taxonomy" id="2607653"/>
    <lineage>
        <taxon>Bacteria</taxon>
        <taxon>Pseudomonadati</taxon>
        <taxon>Bacteroidota</taxon>
        <taxon>Chitinophagia</taxon>
        <taxon>Chitinophagales</taxon>
        <taxon>Chitinophagaceae</taxon>
        <taxon>Chitinophaga</taxon>
    </lineage>
</organism>
<keyword evidence="13" id="KW-1185">Reference proteome</keyword>
<evidence type="ECO:0000256" key="9">
    <source>
        <dbReference type="RuleBase" id="RU003357"/>
    </source>
</evidence>
<evidence type="ECO:0000259" key="11">
    <source>
        <dbReference type="Pfam" id="PF07715"/>
    </source>
</evidence>
<dbReference type="InterPro" id="IPR000531">
    <property type="entry name" value="Beta-barrel_TonB"/>
</dbReference>
<keyword evidence="4 8" id="KW-0812">Transmembrane</keyword>
<dbReference type="NCBIfam" id="TIGR04057">
    <property type="entry name" value="SusC_RagA_signa"/>
    <property type="match status" value="1"/>
</dbReference>
<dbReference type="PROSITE" id="PS52016">
    <property type="entry name" value="TONB_DEPENDENT_REC_3"/>
    <property type="match status" value="1"/>
</dbReference>
<evidence type="ECO:0000256" key="3">
    <source>
        <dbReference type="ARBA" id="ARBA00022452"/>
    </source>
</evidence>
<evidence type="ECO:0000256" key="8">
    <source>
        <dbReference type="PROSITE-ProRule" id="PRU01360"/>
    </source>
</evidence>
<dbReference type="InterPro" id="IPR037066">
    <property type="entry name" value="Plug_dom_sf"/>
</dbReference>
<keyword evidence="2 8" id="KW-0813">Transport</keyword>
<dbReference type="AlphaFoldDB" id="A0A5B2VNE5"/>
<reference evidence="12 13" key="2">
    <citation type="submission" date="2019-09" db="EMBL/GenBank/DDBJ databases">
        <authorList>
            <person name="Jin C."/>
        </authorList>
    </citation>
    <scope>NUCLEOTIDE SEQUENCE [LARGE SCALE GENOMIC DNA]</scope>
    <source>
        <strain evidence="12 13">BN140078</strain>
    </source>
</reference>
<dbReference type="InterPro" id="IPR039426">
    <property type="entry name" value="TonB-dep_rcpt-like"/>
</dbReference>
<feature type="domain" description="TonB-dependent receptor-like beta-barrel" evidence="10">
    <location>
        <begin position="567"/>
        <end position="920"/>
    </location>
</feature>
<evidence type="ECO:0000256" key="2">
    <source>
        <dbReference type="ARBA" id="ARBA00022448"/>
    </source>
</evidence>
<dbReference type="Gene3D" id="2.40.170.20">
    <property type="entry name" value="TonB-dependent receptor, beta-barrel domain"/>
    <property type="match status" value="1"/>
</dbReference>
<evidence type="ECO:0000256" key="5">
    <source>
        <dbReference type="ARBA" id="ARBA00023077"/>
    </source>
</evidence>
<dbReference type="Pfam" id="PF13715">
    <property type="entry name" value="CarbopepD_reg_2"/>
    <property type="match status" value="1"/>
</dbReference>
<name>A0A5B2VNE5_9BACT</name>
<evidence type="ECO:0000256" key="4">
    <source>
        <dbReference type="ARBA" id="ARBA00022692"/>
    </source>
</evidence>
<evidence type="ECO:0000256" key="1">
    <source>
        <dbReference type="ARBA" id="ARBA00004571"/>
    </source>
</evidence>
<comment type="caution">
    <text evidence="12">The sequence shown here is derived from an EMBL/GenBank/DDBJ whole genome shotgun (WGS) entry which is preliminary data.</text>
</comment>
<evidence type="ECO:0000256" key="6">
    <source>
        <dbReference type="ARBA" id="ARBA00023136"/>
    </source>
</evidence>
<proteinExistence type="inferred from homology"/>
<evidence type="ECO:0000313" key="13">
    <source>
        <dbReference type="Proteomes" id="UP000324611"/>
    </source>
</evidence>
<dbReference type="Gene3D" id="2.60.40.1120">
    <property type="entry name" value="Carboxypeptidase-like, regulatory domain"/>
    <property type="match status" value="1"/>
</dbReference>
<keyword evidence="7 8" id="KW-0998">Cell outer membrane</keyword>
<reference evidence="12 13" key="1">
    <citation type="submission" date="2019-09" db="EMBL/GenBank/DDBJ databases">
        <title>Chitinophaga ginsengihumi sp. nov., isolated from soil of ginseng rhizosphere.</title>
        <authorList>
            <person name="Lee J."/>
        </authorList>
    </citation>
    <scope>NUCLEOTIDE SEQUENCE [LARGE SCALE GENOMIC DNA]</scope>
    <source>
        <strain evidence="12 13">BN140078</strain>
    </source>
</reference>
<comment type="similarity">
    <text evidence="8 9">Belongs to the TonB-dependent receptor family.</text>
</comment>
<dbReference type="SUPFAM" id="SSF49464">
    <property type="entry name" value="Carboxypeptidase regulatory domain-like"/>
    <property type="match status" value="1"/>
</dbReference>
<dbReference type="Pfam" id="PF07715">
    <property type="entry name" value="Plug"/>
    <property type="match status" value="1"/>
</dbReference>
<feature type="domain" description="TonB-dependent receptor plug" evidence="11">
    <location>
        <begin position="227"/>
        <end position="357"/>
    </location>
</feature>
<accession>A0A5B2VNE5</accession>
<evidence type="ECO:0000256" key="7">
    <source>
        <dbReference type="ARBA" id="ARBA00023237"/>
    </source>
</evidence>
<dbReference type="InterPro" id="IPR036942">
    <property type="entry name" value="Beta-barrel_TonB_sf"/>
</dbReference>
<sequence>MSNFTRPTLPKKKGRYIRRLSMLLFAPLALLTGAWSFQNGDEKVTIKGNDVPLIAVFKSIKKQTGYSFFYAADYVDDKARVSLDVHGERVENVLQRVLGRDYVWVYNENAVSISKKKLPERRNDVAVVADSSVTRVNVSGAVTDEKGAPIPGATVMVKGTHEGATTDESGRFSLTGVGMGAKLVISSVGFEKREVEVKGRTILMKLGVAMNDLNETVVVAYGTTTQRANVGAITVVKGKEIESLPNRSFDRSLQGQVPGLLVTSGNGQPGGGLSNFLIRGIGTGTDAKDGSTVRNPLIVVDGVPVTQDHLERRLPDGKFAPYSNPMAQFNPSDIETISVLKDAAAIALYGTRAANGVILVTTKKGKAGKTQFSFRHQIDISEMAEGKIKLVNQHEYIDLLYEAYRNVDPVKWTDAAIRSDLIGKYPTLVKTPGDTSFYSPTDWLRTLTNNRALTLSNDLSLSGGSERMNYYLNLSYVSQDGIVKNTEYDRVSVRYNMENKPANWITVGVNSMFSYNKEGYGSGGFSMASTLSPLDPVRLSDGSYNLKVLSSDGDTKTANPVAAQEYNINSITSYRQNGNAFLEIRFLKKFSFRSLFGADFMLSQAKNKVDMRLPFGELDNAASGLVAEQQTTRTNLVTTNTLRYVEDFDGNHLLNILVGQESQEAINKILTATGQGFSVPYLDEVDNGSFRTGEGSRSKESLLSWFSQVNYAYRNKYFISGSLRRDGSSKFGIKERYGNYWSFGGGWIVTDEKFMKGSSPWLSYMKIRASIGTSGNAAAISSISRFYKLAITNYAGNPAVRPDNSPGNESIKWEETFNTDLGLESNLFNDRIKLTADIYKRRTSNLIYAIYPPLLSGYRGAYFDNIGEIENKGIEISFSADIIQNKNFRWNVSFNWSTNGNKLIKAYESFPKYLIGRDWSSMYYVRWAGVNPSDGKPQWLDSLGKITSVYNPVDQVNVGKSQPDGFGGINTLLFYRGIELSAAFYYQYGYKIYDASMASFLVNDGIEPYGKQSILALNRWRKPGDVASNPRRVLGNTDGGTQTSTRYLFNGDHIRLQNILLAYTLPSRIVGRFHLSSCRVYLQGNNLILWNMYSGNDPQNVGVTGLASLTYPQATSFSAGININF</sequence>
<dbReference type="InterPro" id="IPR023997">
    <property type="entry name" value="TonB-dep_OMP_SusC/RagA_CS"/>
</dbReference>
<dbReference type="EMBL" id="VUOC01000004">
    <property type="protein sequence ID" value="KAA2239737.1"/>
    <property type="molecule type" value="Genomic_DNA"/>
</dbReference>
<evidence type="ECO:0000259" key="10">
    <source>
        <dbReference type="Pfam" id="PF00593"/>
    </source>
</evidence>
<dbReference type="RefSeq" id="WP_149840914.1">
    <property type="nucleotide sequence ID" value="NZ_VUOC01000004.1"/>
</dbReference>
<dbReference type="Pfam" id="PF00593">
    <property type="entry name" value="TonB_dep_Rec_b-barrel"/>
    <property type="match status" value="1"/>
</dbReference>
<gene>
    <name evidence="12" type="ORF">F0L74_26455</name>
</gene>
<dbReference type="NCBIfam" id="TIGR04056">
    <property type="entry name" value="OMP_RagA_SusC"/>
    <property type="match status" value="1"/>
</dbReference>
<protein>
    <submittedName>
        <fullName evidence="12">SusC/RagA family TonB-linked outer membrane protein</fullName>
    </submittedName>
</protein>
<dbReference type="SUPFAM" id="SSF56935">
    <property type="entry name" value="Porins"/>
    <property type="match status" value="1"/>
</dbReference>
<keyword evidence="6 8" id="KW-0472">Membrane</keyword>
<dbReference type="Proteomes" id="UP000324611">
    <property type="component" value="Unassembled WGS sequence"/>
</dbReference>
<dbReference type="InterPro" id="IPR012910">
    <property type="entry name" value="Plug_dom"/>
</dbReference>
<keyword evidence="5 9" id="KW-0798">TonB box</keyword>